<feature type="transmembrane region" description="Helical" evidence="1">
    <location>
        <begin position="122"/>
        <end position="138"/>
    </location>
</feature>
<accession>A0A953NEH6</accession>
<feature type="transmembrane region" description="Helical" evidence="1">
    <location>
        <begin position="177"/>
        <end position="197"/>
    </location>
</feature>
<feature type="domain" description="EamA" evidence="2">
    <location>
        <begin position="147"/>
        <end position="277"/>
    </location>
</feature>
<keyword evidence="1" id="KW-1133">Transmembrane helix</keyword>
<dbReference type="Gene3D" id="1.10.3730.20">
    <property type="match status" value="1"/>
</dbReference>
<reference evidence="3" key="1">
    <citation type="submission" date="2021-07" db="EMBL/GenBank/DDBJ databases">
        <title>New genus and species of the family Alcaligenaceae.</title>
        <authorList>
            <person name="Hahn M.W."/>
        </authorList>
    </citation>
    <scope>NUCLEOTIDE SEQUENCE</scope>
    <source>
        <strain evidence="3">LF4-65</strain>
    </source>
</reference>
<proteinExistence type="predicted"/>
<comment type="caution">
    <text evidence="3">The sequence shown here is derived from an EMBL/GenBank/DDBJ whole genome shotgun (WGS) entry which is preliminary data.</text>
</comment>
<feature type="transmembrane region" description="Helical" evidence="1">
    <location>
        <begin position="235"/>
        <end position="254"/>
    </location>
</feature>
<feature type="domain" description="EamA" evidence="2">
    <location>
        <begin position="7"/>
        <end position="138"/>
    </location>
</feature>
<name>A0A953NEH6_9BURK</name>
<dbReference type="Proteomes" id="UP000739565">
    <property type="component" value="Unassembled WGS sequence"/>
</dbReference>
<dbReference type="RefSeq" id="WP_259662296.1">
    <property type="nucleotide sequence ID" value="NZ_JAHXRI010000025.1"/>
</dbReference>
<gene>
    <name evidence="3" type="ORF">KZZ10_14670</name>
</gene>
<evidence type="ECO:0000256" key="1">
    <source>
        <dbReference type="SAM" id="Phobius"/>
    </source>
</evidence>
<feature type="transmembrane region" description="Helical" evidence="1">
    <location>
        <begin position="33"/>
        <end position="53"/>
    </location>
</feature>
<dbReference type="Pfam" id="PF00892">
    <property type="entry name" value="EamA"/>
    <property type="match status" value="2"/>
</dbReference>
<dbReference type="GO" id="GO:0016020">
    <property type="term" value="C:membrane"/>
    <property type="evidence" value="ECO:0007669"/>
    <property type="project" value="InterPro"/>
</dbReference>
<dbReference type="InterPro" id="IPR000620">
    <property type="entry name" value="EamA_dom"/>
</dbReference>
<dbReference type="PANTHER" id="PTHR22911">
    <property type="entry name" value="ACYL-MALONYL CONDENSING ENZYME-RELATED"/>
    <property type="match status" value="1"/>
</dbReference>
<dbReference type="PANTHER" id="PTHR22911:SF103">
    <property type="entry name" value="BLR2811 PROTEIN"/>
    <property type="match status" value="1"/>
</dbReference>
<organism evidence="3 4">
    <name type="scientific">Zwartia hollandica</name>
    <dbReference type="NCBI Taxonomy" id="324606"/>
    <lineage>
        <taxon>Bacteria</taxon>
        <taxon>Pseudomonadati</taxon>
        <taxon>Pseudomonadota</taxon>
        <taxon>Betaproteobacteria</taxon>
        <taxon>Burkholderiales</taxon>
        <taxon>Alcaligenaceae</taxon>
        <taxon>Zwartia</taxon>
    </lineage>
</organism>
<dbReference type="InterPro" id="IPR037185">
    <property type="entry name" value="EmrE-like"/>
</dbReference>
<dbReference type="SUPFAM" id="SSF103481">
    <property type="entry name" value="Multidrug resistance efflux transporter EmrE"/>
    <property type="match status" value="2"/>
</dbReference>
<feature type="transmembrane region" description="Helical" evidence="1">
    <location>
        <begin position="203"/>
        <end position="223"/>
    </location>
</feature>
<feature type="transmembrane region" description="Helical" evidence="1">
    <location>
        <begin position="74"/>
        <end position="91"/>
    </location>
</feature>
<keyword evidence="4" id="KW-1185">Reference proteome</keyword>
<feature type="transmembrane region" description="Helical" evidence="1">
    <location>
        <begin position="260"/>
        <end position="278"/>
    </location>
</feature>
<feature type="transmembrane region" description="Helical" evidence="1">
    <location>
        <begin position="144"/>
        <end position="165"/>
    </location>
</feature>
<dbReference type="EMBL" id="JAHXRI010000025">
    <property type="protein sequence ID" value="MBZ1351885.1"/>
    <property type="molecule type" value="Genomic_DNA"/>
</dbReference>
<keyword evidence="1" id="KW-0472">Membrane</keyword>
<evidence type="ECO:0000259" key="2">
    <source>
        <dbReference type="Pfam" id="PF00892"/>
    </source>
</evidence>
<keyword evidence="1" id="KW-0812">Transmembrane</keyword>
<protein>
    <submittedName>
        <fullName evidence="3">DMT family transporter</fullName>
    </submittedName>
</protein>
<feature type="transmembrane region" description="Helical" evidence="1">
    <location>
        <begin position="97"/>
        <end position="115"/>
    </location>
</feature>
<sequence length="283" mass="30996">MHTTRQAILLTVAAVFLFSLQDGIGKYLTTFHSALLIVWSRYALQSVIFVVAYGPRYGRKLIQTKQPKLQLLRGLSALISTILFLSSLKYVPIGEATAVLFLSPIMVVVLSHYFLKEKTNRWQWLSVVLGLIGVALVARPTSAIFTPAILLALASAFFVSVYQMLTRKVVATDSSVASNFLTCTIASLALGLWLPVFWEPINWSTAILLVVQAILVIIGHLFLTNAFQRATAATLAPFSYVQILFASVMGIIFFGHSPDSLTFLGMSVIIASGVLLVLRTGRT</sequence>
<evidence type="ECO:0000313" key="3">
    <source>
        <dbReference type="EMBL" id="MBZ1351885.1"/>
    </source>
</evidence>
<evidence type="ECO:0000313" key="4">
    <source>
        <dbReference type="Proteomes" id="UP000739565"/>
    </source>
</evidence>
<dbReference type="AlphaFoldDB" id="A0A953NEH6"/>